<proteinExistence type="predicted"/>
<sequence length="355" mass="37564">MSQSRLSLALDAPAALPPEGRIALFRPTAETDLSALPKARLHVLQGFRPDHDALRARGFEVSAEGQGAYAAAVVFVPRAKAEARALLAAACEAVLPGGPVFVDGQKTDGIDSILKDLRARIAVTDPIAKAHGKIFSFTAAPGALAGWEAQPITPAPGFTTRPGVFSAEGVDRGSALLAACLPEHLPARVVDLGAGWGWLSAQILARPGVERLDLVEAEAAALECARQNVTDPRAVFHWADARAFAPDPRPLCVVMNPPFHTTRAADPALGAAFIRAAAGMLSLSGSLWMVANRHLPYEAVLRERFHEVTEITPPSGRDGAFRIFHAARPIAHAAKTPAAPAAEPAKPRRVVRARR</sequence>
<dbReference type="PANTHER" id="PTHR47816:SF4">
    <property type="entry name" value="RIBOSOMAL RNA SMALL SUBUNIT METHYLTRANSFERASE C"/>
    <property type="match status" value="1"/>
</dbReference>
<reference evidence="10" key="1">
    <citation type="submission" date="2017-08" db="EMBL/GenBank/DDBJ databases">
        <authorList>
            <person name="Varghese N."/>
            <person name="Submissions S."/>
        </authorList>
    </citation>
    <scope>NUCLEOTIDE SEQUENCE [LARGE SCALE GENOMIC DNA]</scope>
    <source>
        <strain evidence="10">JA276</strain>
    </source>
</reference>
<dbReference type="InterPro" id="IPR046977">
    <property type="entry name" value="RsmC/RlmG"/>
</dbReference>
<dbReference type="RefSeq" id="WP_097070327.1">
    <property type="nucleotide sequence ID" value="NZ_OBMT01000008.1"/>
</dbReference>
<feature type="region of interest" description="Disordered" evidence="6">
    <location>
        <begin position="334"/>
        <end position="355"/>
    </location>
</feature>
<evidence type="ECO:0000313" key="9">
    <source>
        <dbReference type="EMBL" id="SOC10139.1"/>
    </source>
</evidence>
<evidence type="ECO:0000256" key="1">
    <source>
        <dbReference type="ARBA" id="ARBA00022490"/>
    </source>
</evidence>
<dbReference type="InterPro" id="IPR007848">
    <property type="entry name" value="Small_mtfrase_dom"/>
</dbReference>
<feature type="domain" description="Methyltransferase small" evidence="7">
    <location>
        <begin position="158"/>
        <end position="312"/>
    </location>
</feature>
<dbReference type="Proteomes" id="UP000219111">
    <property type="component" value="Unassembled WGS sequence"/>
</dbReference>
<dbReference type="AlphaFoldDB" id="A0A285SPH0"/>
<dbReference type="Pfam" id="PF08468">
    <property type="entry name" value="MTS_N"/>
    <property type="match status" value="1"/>
</dbReference>
<feature type="compositionally biased region" description="Low complexity" evidence="6">
    <location>
        <begin position="334"/>
        <end position="344"/>
    </location>
</feature>
<keyword evidence="10" id="KW-1185">Reference proteome</keyword>
<dbReference type="Gene3D" id="3.40.50.150">
    <property type="entry name" value="Vaccinia Virus protein VP39"/>
    <property type="match status" value="2"/>
</dbReference>
<evidence type="ECO:0000259" key="7">
    <source>
        <dbReference type="Pfam" id="PF05175"/>
    </source>
</evidence>
<dbReference type="GO" id="GO:0008990">
    <property type="term" value="F:rRNA (guanine-N2-)-methyltransferase activity"/>
    <property type="evidence" value="ECO:0007669"/>
    <property type="project" value="InterPro"/>
</dbReference>
<evidence type="ECO:0000256" key="2">
    <source>
        <dbReference type="ARBA" id="ARBA00022552"/>
    </source>
</evidence>
<organism evidence="9 10">
    <name type="scientific">Rhodobacter maris</name>
    <dbReference type="NCBI Taxonomy" id="446682"/>
    <lineage>
        <taxon>Bacteria</taxon>
        <taxon>Pseudomonadati</taxon>
        <taxon>Pseudomonadota</taxon>
        <taxon>Alphaproteobacteria</taxon>
        <taxon>Rhodobacterales</taxon>
        <taxon>Rhodobacter group</taxon>
        <taxon>Rhodobacter</taxon>
    </lineage>
</organism>
<feature type="domain" description="Methyltransferase small N-terminal" evidence="8">
    <location>
        <begin position="56"/>
        <end position="121"/>
    </location>
</feature>
<protein>
    <submittedName>
        <fullName evidence="9">16S rRNA m(2)G 1207 methyltransferase</fullName>
    </submittedName>
</protein>
<dbReference type="InterPro" id="IPR013675">
    <property type="entry name" value="Mtase_sm_N"/>
</dbReference>
<gene>
    <name evidence="9" type="ORF">SAMN05877831_10818</name>
</gene>
<dbReference type="EMBL" id="OBMT01000008">
    <property type="protein sequence ID" value="SOC10139.1"/>
    <property type="molecule type" value="Genomic_DNA"/>
</dbReference>
<dbReference type="Pfam" id="PF05175">
    <property type="entry name" value="MTS"/>
    <property type="match status" value="1"/>
</dbReference>
<dbReference type="PANTHER" id="PTHR47816">
    <property type="entry name" value="RIBOSOMAL RNA SMALL SUBUNIT METHYLTRANSFERASE C"/>
    <property type="match status" value="1"/>
</dbReference>
<accession>A0A285SPH0</accession>
<keyword evidence="5" id="KW-0949">S-adenosyl-L-methionine</keyword>
<evidence type="ECO:0000256" key="5">
    <source>
        <dbReference type="ARBA" id="ARBA00022691"/>
    </source>
</evidence>
<dbReference type="SUPFAM" id="SSF53335">
    <property type="entry name" value="S-adenosyl-L-methionine-dependent methyltransferases"/>
    <property type="match status" value="1"/>
</dbReference>
<keyword evidence="4 9" id="KW-0808">Transferase</keyword>
<evidence type="ECO:0000256" key="3">
    <source>
        <dbReference type="ARBA" id="ARBA00022603"/>
    </source>
</evidence>
<name>A0A285SPH0_9RHOB</name>
<evidence type="ECO:0000256" key="6">
    <source>
        <dbReference type="SAM" id="MobiDB-lite"/>
    </source>
</evidence>
<dbReference type="OrthoDB" id="9816072at2"/>
<evidence type="ECO:0000256" key="4">
    <source>
        <dbReference type="ARBA" id="ARBA00022679"/>
    </source>
</evidence>
<dbReference type="InterPro" id="IPR029063">
    <property type="entry name" value="SAM-dependent_MTases_sf"/>
</dbReference>
<keyword evidence="1" id="KW-0963">Cytoplasm</keyword>
<keyword evidence="2" id="KW-0698">rRNA processing</keyword>
<keyword evidence="3 9" id="KW-0489">Methyltransferase</keyword>
<dbReference type="CDD" id="cd02440">
    <property type="entry name" value="AdoMet_MTases"/>
    <property type="match status" value="1"/>
</dbReference>
<evidence type="ECO:0000313" key="10">
    <source>
        <dbReference type="Proteomes" id="UP000219111"/>
    </source>
</evidence>
<evidence type="ECO:0000259" key="8">
    <source>
        <dbReference type="Pfam" id="PF08468"/>
    </source>
</evidence>